<dbReference type="STRING" id="573570.F7310_07315"/>
<dbReference type="AlphaFoldDB" id="A0A1L4BTK9"/>
<organism evidence="6 7">
    <name type="scientific">Francisella uliginis</name>
    <dbReference type="NCBI Taxonomy" id="573570"/>
    <lineage>
        <taxon>Bacteria</taxon>
        <taxon>Pseudomonadati</taxon>
        <taxon>Pseudomonadota</taxon>
        <taxon>Gammaproteobacteria</taxon>
        <taxon>Thiotrichales</taxon>
        <taxon>Francisellaceae</taxon>
        <taxon>Francisella</taxon>
    </lineage>
</organism>
<evidence type="ECO:0000313" key="6">
    <source>
        <dbReference type="EMBL" id="API87179.1"/>
    </source>
</evidence>
<dbReference type="Proteomes" id="UP000184222">
    <property type="component" value="Chromosome"/>
</dbReference>
<dbReference type="PANTHER" id="PTHR38099">
    <property type="entry name" value="LARGE RIBOSOMAL RNA SUBUNIT ACCUMULATION PROTEIN YCED"/>
    <property type="match status" value="1"/>
</dbReference>
<dbReference type="KEGG" id="frx:F7310_07315"/>
<protein>
    <recommendedName>
        <fullName evidence="3">Large ribosomal RNA subunit accumulation protein YceD</fullName>
    </recommendedName>
    <alternativeName>
        <fullName evidence="5">23S rRNA accumulation protein YceD</fullName>
    </alternativeName>
</protein>
<dbReference type="RefSeq" id="WP_072712883.1">
    <property type="nucleotide sequence ID" value="NZ_CP016796.1"/>
</dbReference>
<dbReference type="EMBL" id="CP016796">
    <property type="protein sequence ID" value="API87179.1"/>
    <property type="molecule type" value="Genomic_DNA"/>
</dbReference>
<dbReference type="OrthoDB" id="9786771at2"/>
<evidence type="ECO:0000256" key="2">
    <source>
        <dbReference type="ARBA" id="ARBA00010740"/>
    </source>
</evidence>
<dbReference type="InterPro" id="IPR039255">
    <property type="entry name" value="YceD_bac"/>
</dbReference>
<evidence type="ECO:0000256" key="1">
    <source>
        <dbReference type="ARBA" id="ARBA00002868"/>
    </source>
</evidence>
<keyword evidence="7" id="KW-1185">Reference proteome</keyword>
<dbReference type="PANTHER" id="PTHR38099:SF1">
    <property type="entry name" value="LARGE RIBOSOMAL RNA SUBUNIT ACCUMULATION PROTEIN YCED"/>
    <property type="match status" value="1"/>
</dbReference>
<evidence type="ECO:0000313" key="7">
    <source>
        <dbReference type="Proteomes" id="UP000184222"/>
    </source>
</evidence>
<evidence type="ECO:0000256" key="5">
    <source>
        <dbReference type="ARBA" id="ARBA00031841"/>
    </source>
</evidence>
<proteinExistence type="inferred from homology"/>
<reference evidence="6 7" key="1">
    <citation type="journal article" date="2016" name="Appl. Environ. Microbiol.">
        <title>Whole genome relationships among Francisella bacteria of diverse origin define new species and provide specific regions for detection.</title>
        <authorList>
            <person name="Challacombe J.F."/>
            <person name="Petersen J.M."/>
            <person name="Gallegos-Graves V."/>
            <person name="Hodge D."/>
            <person name="Pillai S."/>
            <person name="Kuske C.R."/>
        </authorList>
    </citation>
    <scope>NUCLEOTIDE SEQUENCE [LARGE SCALE GENOMIC DNA]</scope>
    <source>
        <strain evidence="7">TX07-7310</strain>
    </source>
</reference>
<dbReference type="InterPro" id="IPR003772">
    <property type="entry name" value="YceD"/>
</dbReference>
<evidence type="ECO:0000256" key="4">
    <source>
        <dbReference type="ARBA" id="ARBA00022517"/>
    </source>
</evidence>
<keyword evidence="4" id="KW-0690">Ribosome biogenesis</keyword>
<gene>
    <name evidence="6" type="ORF">F7310_07315</name>
</gene>
<dbReference type="GO" id="GO:0005829">
    <property type="term" value="C:cytosol"/>
    <property type="evidence" value="ECO:0007669"/>
    <property type="project" value="TreeGrafter"/>
</dbReference>
<accession>A0A1L4BTK9</accession>
<comment type="similarity">
    <text evidence="2">Belongs to the DUF177 domain family.</text>
</comment>
<name>A0A1L4BTK9_9GAMM</name>
<dbReference type="Pfam" id="PF02620">
    <property type="entry name" value="YceD"/>
    <property type="match status" value="1"/>
</dbReference>
<evidence type="ECO:0000256" key="3">
    <source>
        <dbReference type="ARBA" id="ARBA00015716"/>
    </source>
</evidence>
<sequence length="167" mass="19730">MKDSFYKINHTIYSKQKRELENYKIIIDDVKQISDLIYDETHTFIGDFSFFEEKNYPCIKYTIKGTIKLICQNTLEPFDYDFKVSNSVIIVEDDRLAVDSLNEPFICEDSVIDLRGILKEEIILDLPLVPKKDSNTCKKVKKHSYYSEQENVVKEKRNPFEVLKNLK</sequence>
<comment type="function">
    <text evidence="1">Plays a role in synthesis, processing and/or stability of 23S rRNA.</text>
</comment>
<dbReference type="GO" id="GO:0042254">
    <property type="term" value="P:ribosome biogenesis"/>
    <property type="evidence" value="ECO:0007669"/>
    <property type="project" value="UniProtKB-KW"/>
</dbReference>